<organism evidence="16 17">
    <name type="scientific">Tilletia horrida</name>
    <dbReference type="NCBI Taxonomy" id="155126"/>
    <lineage>
        <taxon>Eukaryota</taxon>
        <taxon>Fungi</taxon>
        <taxon>Dikarya</taxon>
        <taxon>Basidiomycota</taxon>
        <taxon>Ustilaginomycotina</taxon>
        <taxon>Exobasidiomycetes</taxon>
        <taxon>Tilletiales</taxon>
        <taxon>Tilletiaceae</taxon>
        <taxon>Tilletia</taxon>
    </lineage>
</organism>
<evidence type="ECO:0000256" key="4">
    <source>
        <dbReference type="ARBA" id="ARBA00022679"/>
    </source>
</evidence>
<feature type="domain" description="N-acetyltransferase" evidence="15">
    <location>
        <begin position="563"/>
        <end position="718"/>
    </location>
</feature>
<dbReference type="InterPro" id="IPR000182">
    <property type="entry name" value="GNAT_dom"/>
</dbReference>
<dbReference type="GO" id="GO:0045944">
    <property type="term" value="P:positive regulation of transcription by RNA polymerase II"/>
    <property type="evidence" value="ECO:0007669"/>
    <property type="project" value="TreeGrafter"/>
</dbReference>
<evidence type="ECO:0000256" key="10">
    <source>
        <dbReference type="ARBA" id="ARBA00023242"/>
    </source>
</evidence>
<dbReference type="InterPro" id="IPR037800">
    <property type="entry name" value="GCN5"/>
</dbReference>
<evidence type="ECO:0000256" key="13">
    <source>
        <dbReference type="SAM" id="MobiDB-lite"/>
    </source>
</evidence>
<dbReference type="PRINTS" id="PR00503">
    <property type="entry name" value="BROMODOMAIN"/>
</dbReference>
<feature type="compositionally biased region" description="Acidic residues" evidence="13">
    <location>
        <begin position="276"/>
        <end position="300"/>
    </location>
</feature>
<dbReference type="Gene3D" id="3.40.630.30">
    <property type="match status" value="1"/>
</dbReference>
<evidence type="ECO:0000259" key="14">
    <source>
        <dbReference type="PROSITE" id="PS50014"/>
    </source>
</evidence>
<dbReference type="InterPro" id="IPR001487">
    <property type="entry name" value="Bromodomain"/>
</dbReference>
<dbReference type="InterPro" id="IPR018359">
    <property type="entry name" value="Bromodomain_CS"/>
</dbReference>
<dbReference type="PANTHER" id="PTHR45750:SF3">
    <property type="entry name" value="HISTONE ACETYLTRANSFERASE"/>
    <property type="match status" value="1"/>
</dbReference>
<dbReference type="InterPro" id="IPR036427">
    <property type="entry name" value="Bromodomain-like_sf"/>
</dbReference>
<feature type="compositionally biased region" description="Polar residues" evidence="13">
    <location>
        <begin position="473"/>
        <end position="482"/>
    </location>
</feature>
<dbReference type="CDD" id="cd04301">
    <property type="entry name" value="NAT_SF"/>
    <property type="match status" value="1"/>
</dbReference>
<reference evidence="16" key="1">
    <citation type="journal article" date="2023" name="PhytoFront">
        <title>Draft Genome Resources of Seven Strains of Tilletia horrida, Causal Agent of Kernel Smut of Rice.</title>
        <authorList>
            <person name="Khanal S."/>
            <person name="Antony Babu S."/>
            <person name="Zhou X.G."/>
        </authorList>
    </citation>
    <scope>NUCLEOTIDE SEQUENCE</scope>
    <source>
        <strain evidence="16">TX6</strain>
    </source>
</reference>
<feature type="compositionally biased region" description="Low complexity" evidence="13">
    <location>
        <begin position="90"/>
        <end position="101"/>
    </location>
</feature>
<feature type="compositionally biased region" description="Polar residues" evidence="13">
    <location>
        <begin position="108"/>
        <end position="124"/>
    </location>
</feature>
<sequence length="948" mass="102391">MAPGSRRKRKSPPPPLAKVAPAQRKRDKHDDSSSESALSSPDNELLAELDATAKDEGDDEETESAAAAAAVAAVSAASSSKRRRVTRQNSATSATITPTSARQPPTPRTASSQTQTRGRGSSTGADGPASRRTTQSPVDSAAAAIAASSTSNQSGRASSGSRAAGSRSSPRSPAYSRTSHTTGESSSGLGLHTGSRIHSPTEAKVQGEGHGKKPAQSSKSLMPTDAEVMGVSQTASAPSPAAVVGAEPIPKPGSASAGGKGLAESSSETGQKETDADMDMQAGEDVDLEDEAETEQEEVENDRSLAADTSEGTPPIPPPPLVSRRPTLDAVAEAAEADDEGEDDRTQKDNESNASSRARSPAFQREAIDLRAPPSSGRSTLDTQDPAKKLVSSSAPTDAVDEAEVPSTATPPLTPHEAVDSPVLEKETGDVVPLAKSPSRIVHNETSEIKEASGLTQGASDSGPIELKEETTEIQNGTTVQTAEDDDEPPQRKSPDAVPMEITDEDQQGPSQPGTADMEEVKQKQEEALDHAVAGVSVEVEKEEAPAPKRERPAVLEERAGLIQFRVVSNDGTPESLIILTGLKNIFQRQLPKMPREYITRLVLDRNHRSMAIVKRGLQVVGGITYRPFNGRKFAEIVFCAITTSEQVKGYGSHLMNHLKDHVKFTSPVMHFLTYADNYAIGYFKKQGFTKEITLDRSVWVGYIKDYEGGTLMQCSMVPRVEYLKVQELLAHQKELVMSKIRQISKSHVIHRGLDIFREREKERERKKRLLVEAATANATSSASGQSALDPVKRATIEREAEQRVAEEEEPIKLDALQVPGLAESGWTPEMDELSRKPKRGPHHNLMRHVLIEMGNHASAWPFLNPVNGDDVPDYYDVIKNPMDLSTMESKLENNQYAFIEDLVADAQLIFDNCRRYNPPASPYAKSANKLEKFLKDHLPLWRQSAGI</sequence>
<evidence type="ECO:0000256" key="7">
    <source>
        <dbReference type="ARBA" id="ARBA00023117"/>
    </source>
</evidence>
<dbReference type="CDD" id="cd05509">
    <property type="entry name" value="Bromo_gcn5_like"/>
    <property type="match status" value="1"/>
</dbReference>
<feature type="compositionally biased region" description="Basic and acidic residues" evidence="13">
    <location>
        <begin position="417"/>
        <end position="429"/>
    </location>
</feature>
<dbReference type="PROSITE" id="PS50014">
    <property type="entry name" value="BROMODOMAIN_2"/>
    <property type="match status" value="1"/>
</dbReference>
<evidence type="ECO:0000256" key="2">
    <source>
        <dbReference type="ARBA" id="ARBA00008607"/>
    </source>
</evidence>
<dbReference type="Gene3D" id="1.20.920.10">
    <property type="entry name" value="Bromodomain-like"/>
    <property type="match status" value="1"/>
</dbReference>
<keyword evidence="9" id="KW-0804">Transcription</keyword>
<accession>A0AAN6JWN2</accession>
<keyword evidence="7 12" id="KW-0103">Bromodomain</keyword>
<keyword evidence="10" id="KW-0539">Nucleus</keyword>
<feature type="compositionally biased region" description="Basic residues" evidence="13">
    <location>
        <begin position="1"/>
        <end position="11"/>
    </location>
</feature>
<feature type="compositionally biased region" description="Low complexity" evidence="13">
    <location>
        <begin position="64"/>
        <end position="79"/>
    </location>
</feature>
<evidence type="ECO:0000256" key="12">
    <source>
        <dbReference type="PROSITE-ProRule" id="PRU00035"/>
    </source>
</evidence>
<dbReference type="InterPro" id="IPR016181">
    <property type="entry name" value="Acyl_CoA_acyltransferase"/>
</dbReference>
<dbReference type="Proteomes" id="UP001176517">
    <property type="component" value="Unassembled WGS sequence"/>
</dbReference>
<keyword evidence="4 16" id="KW-0808">Transferase</keyword>
<feature type="region of interest" description="Disordered" evidence="13">
    <location>
        <begin position="1"/>
        <end position="526"/>
    </location>
</feature>
<feature type="compositionally biased region" description="Low complexity" evidence="13">
    <location>
        <begin position="231"/>
        <end position="248"/>
    </location>
</feature>
<evidence type="ECO:0000259" key="15">
    <source>
        <dbReference type="PROSITE" id="PS51186"/>
    </source>
</evidence>
<keyword evidence="8" id="KW-0010">Activator</keyword>
<dbReference type="SMART" id="SM00297">
    <property type="entry name" value="BROMO"/>
    <property type="match status" value="1"/>
</dbReference>
<comment type="caution">
    <text evidence="16">The sequence shown here is derived from an EMBL/GenBank/DDBJ whole genome shotgun (WGS) entry which is preliminary data.</text>
</comment>
<evidence type="ECO:0000256" key="1">
    <source>
        <dbReference type="ARBA" id="ARBA00004123"/>
    </source>
</evidence>
<dbReference type="SUPFAM" id="SSF47370">
    <property type="entry name" value="Bromodomain"/>
    <property type="match status" value="1"/>
</dbReference>
<proteinExistence type="inferred from homology"/>
<dbReference type="Pfam" id="PF00439">
    <property type="entry name" value="Bromodomain"/>
    <property type="match status" value="1"/>
</dbReference>
<keyword evidence="17" id="KW-1185">Reference proteome</keyword>
<dbReference type="EC" id="2.3.1.48" evidence="3"/>
<dbReference type="SUPFAM" id="SSF55729">
    <property type="entry name" value="Acyl-CoA N-acyltransferases (Nat)"/>
    <property type="match status" value="1"/>
</dbReference>
<dbReference type="GO" id="GO:0000123">
    <property type="term" value="C:histone acetyltransferase complex"/>
    <property type="evidence" value="ECO:0007669"/>
    <property type="project" value="TreeGrafter"/>
</dbReference>
<evidence type="ECO:0000256" key="6">
    <source>
        <dbReference type="ARBA" id="ARBA00023015"/>
    </source>
</evidence>
<dbReference type="Pfam" id="PF00583">
    <property type="entry name" value="Acetyltransf_1"/>
    <property type="match status" value="1"/>
</dbReference>
<dbReference type="FunFam" id="3.40.630.30:FF:000004">
    <property type="entry name" value="Histone acetyltransferase KAT2A"/>
    <property type="match status" value="1"/>
</dbReference>
<dbReference type="PANTHER" id="PTHR45750">
    <property type="entry name" value="GH11602P"/>
    <property type="match status" value="1"/>
</dbReference>
<comment type="similarity">
    <text evidence="2">Belongs to the acetyltransferase family. GCN5 subfamily.</text>
</comment>
<evidence type="ECO:0000256" key="3">
    <source>
        <dbReference type="ARBA" id="ARBA00013184"/>
    </source>
</evidence>
<evidence type="ECO:0000256" key="11">
    <source>
        <dbReference type="ARBA" id="ARBA00023315"/>
    </source>
</evidence>
<comment type="subcellular location">
    <subcellularLocation>
        <location evidence="1">Nucleus</location>
    </subcellularLocation>
</comment>
<gene>
    <name evidence="16" type="primary">GCN5</name>
    <name evidence="16" type="ORF">OC846_000700</name>
</gene>
<keyword evidence="5" id="KW-0156">Chromatin regulator</keyword>
<dbReference type="GO" id="GO:0005634">
    <property type="term" value="C:nucleus"/>
    <property type="evidence" value="ECO:0007669"/>
    <property type="project" value="UniProtKB-SubCell"/>
</dbReference>
<feature type="domain" description="Bromo" evidence="14">
    <location>
        <begin position="855"/>
        <end position="925"/>
    </location>
</feature>
<name>A0AAN6JWN2_9BASI</name>
<dbReference type="GO" id="GO:0010484">
    <property type="term" value="F:histone H3 acetyltransferase activity"/>
    <property type="evidence" value="ECO:0007669"/>
    <property type="project" value="TreeGrafter"/>
</dbReference>
<dbReference type="PROSITE" id="PS51186">
    <property type="entry name" value="GNAT"/>
    <property type="match status" value="1"/>
</dbReference>
<keyword evidence="6" id="KW-0805">Transcription regulation</keyword>
<evidence type="ECO:0000256" key="9">
    <source>
        <dbReference type="ARBA" id="ARBA00023163"/>
    </source>
</evidence>
<evidence type="ECO:0000313" key="16">
    <source>
        <dbReference type="EMBL" id="KAK0557054.1"/>
    </source>
</evidence>
<protein>
    <recommendedName>
        <fullName evidence="3">histone acetyltransferase</fullName>
        <ecNumber evidence="3">2.3.1.48</ecNumber>
    </recommendedName>
</protein>
<dbReference type="AlphaFoldDB" id="A0AAN6JWN2"/>
<evidence type="ECO:0000256" key="8">
    <source>
        <dbReference type="ARBA" id="ARBA00023159"/>
    </source>
</evidence>
<dbReference type="EMBL" id="JAPDMZ010000008">
    <property type="protein sequence ID" value="KAK0557054.1"/>
    <property type="molecule type" value="Genomic_DNA"/>
</dbReference>
<feature type="compositionally biased region" description="Basic and acidic residues" evidence="13">
    <location>
        <begin position="199"/>
        <end position="211"/>
    </location>
</feature>
<evidence type="ECO:0000313" key="17">
    <source>
        <dbReference type="Proteomes" id="UP001176517"/>
    </source>
</evidence>
<feature type="compositionally biased region" description="Low complexity" evidence="13">
    <location>
        <begin position="136"/>
        <end position="179"/>
    </location>
</feature>
<feature type="compositionally biased region" description="Basic and acidic residues" evidence="13">
    <location>
        <begin position="442"/>
        <end position="451"/>
    </location>
</feature>
<keyword evidence="11 16" id="KW-0012">Acyltransferase</keyword>
<dbReference type="PROSITE" id="PS00633">
    <property type="entry name" value="BROMODOMAIN_1"/>
    <property type="match status" value="1"/>
</dbReference>
<evidence type="ECO:0000256" key="5">
    <source>
        <dbReference type="ARBA" id="ARBA00022853"/>
    </source>
</evidence>